<organism evidence="8 9">
    <name type="scientific">Saltatorellus ferox</name>
    <dbReference type="NCBI Taxonomy" id="2528018"/>
    <lineage>
        <taxon>Bacteria</taxon>
        <taxon>Pseudomonadati</taxon>
        <taxon>Planctomycetota</taxon>
        <taxon>Planctomycetia</taxon>
        <taxon>Planctomycetia incertae sedis</taxon>
        <taxon>Saltatorellus</taxon>
    </lineage>
</organism>
<dbReference type="Gene3D" id="2.40.420.20">
    <property type="match status" value="1"/>
</dbReference>
<reference evidence="8 9" key="1">
    <citation type="submission" date="2019-02" db="EMBL/GenBank/DDBJ databases">
        <title>Deep-cultivation of Planctomycetes and their phenomic and genomic characterization uncovers novel biology.</title>
        <authorList>
            <person name="Wiegand S."/>
            <person name="Jogler M."/>
            <person name="Boedeker C."/>
            <person name="Pinto D."/>
            <person name="Vollmers J."/>
            <person name="Rivas-Marin E."/>
            <person name="Kohn T."/>
            <person name="Peeters S.H."/>
            <person name="Heuer A."/>
            <person name="Rast P."/>
            <person name="Oberbeckmann S."/>
            <person name="Bunk B."/>
            <person name="Jeske O."/>
            <person name="Meyerdierks A."/>
            <person name="Storesund J.E."/>
            <person name="Kallscheuer N."/>
            <person name="Luecker S."/>
            <person name="Lage O.M."/>
            <person name="Pohl T."/>
            <person name="Merkel B.J."/>
            <person name="Hornburger P."/>
            <person name="Mueller R.-W."/>
            <person name="Bruemmer F."/>
            <person name="Labrenz M."/>
            <person name="Spormann A.M."/>
            <person name="Op den Camp H."/>
            <person name="Overmann J."/>
            <person name="Amann R."/>
            <person name="Jetten M.S.M."/>
            <person name="Mascher T."/>
            <person name="Medema M.H."/>
            <person name="Devos D.P."/>
            <person name="Kaster A.-K."/>
            <person name="Ovreas L."/>
            <person name="Rohde M."/>
            <person name="Galperin M.Y."/>
            <person name="Jogler C."/>
        </authorList>
    </citation>
    <scope>NUCLEOTIDE SEQUENCE [LARGE SCALE GENOMIC DNA]</scope>
    <source>
        <strain evidence="8 9">Poly30</strain>
    </source>
</reference>
<dbReference type="GO" id="GO:0046677">
    <property type="term" value="P:response to antibiotic"/>
    <property type="evidence" value="ECO:0007669"/>
    <property type="project" value="TreeGrafter"/>
</dbReference>
<name>A0A518ERF7_9BACT</name>
<proteinExistence type="inferred from homology"/>
<dbReference type="Gene3D" id="2.40.30.170">
    <property type="match status" value="1"/>
</dbReference>
<dbReference type="EMBL" id="CP036434">
    <property type="protein sequence ID" value="QDV06674.1"/>
    <property type="molecule type" value="Genomic_DNA"/>
</dbReference>
<keyword evidence="4" id="KW-0472">Membrane</keyword>
<dbReference type="Gene3D" id="2.40.50.100">
    <property type="match status" value="1"/>
</dbReference>
<evidence type="ECO:0000313" key="9">
    <source>
        <dbReference type="Proteomes" id="UP000320390"/>
    </source>
</evidence>
<accession>A0A518ERF7</accession>
<feature type="transmembrane region" description="Helical" evidence="4">
    <location>
        <begin position="25"/>
        <end position="42"/>
    </location>
</feature>
<evidence type="ECO:0000256" key="3">
    <source>
        <dbReference type="SAM" id="Coils"/>
    </source>
</evidence>
<dbReference type="InterPro" id="IPR006143">
    <property type="entry name" value="RND_pump_MFP"/>
</dbReference>
<dbReference type="GO" id="GO:0022857">
    <property type="term" value="F:transmembrane transporter activity"/>
    <property type="evidence" value="ECO:0007669"/>
    <property type="project" value="InterPro"/>
</dbReference>
<comment type="similarity">
    <text evidence="2">Belongs to the membrane fusion protein (MFP) (TC 8.A.1) family.</text>
</comment>
<sequence>MTNTSPSSEDTGEGHSKTASVVRRVLPITVLLLAVAAAFLYFREPRGAPERETPGQTAAQALPVSIYTVKKEDIPVRRRFLGRTEASKVVEIRARVAGYLLSRSFEEGTFIEAGQLLFEIDPRPFQNDLARAEAHRASAEATLERARLQVARYTELTKKQSATEGDLEEWQRQEAVAAADVALARAEKAAADLNVEYTRIVAPVSGMIGEAQKEEGSYVDAGSNGLMAVIQQVDPLHVRFSFTEKQMLRWREQEEQGVTVAPPLSETNVQVMLADGSVWPESGRVDYVDPLLDTTTGTAQLRASLPNTKRTLKPGQFVHVEMQGITRVDAIRVPQNVVRMSPTGASVFVVDDESHVQVRPVTLGEWSGKDFWIIEEGLSPGDRVVTTRLLMMRAGMPVQIVEP</sequence>
<feature type="domain" description="Multidrug resistance protein MdtA-like barrel-sandwich hybrid" evidence="5">
    <location>
        <begin position="89"/>
        <end position="231"/>
    </location>
</feature>
<dbReference type="SUPFAM" id="SSF111369">
    <property type="entry name" value="HlyD-like secretion proteins"/>
    <property type="match status" value="1"/>
</dbReference>
<dbReference type="Pfam" id="PF25967">
    <property type="entry name" value="RND-MFP_C"/>
    <property type="match status" value="1"/>
</dbReference>
<feature type="domain" description="Multidrug resistance protein MdtA-like beta-barrel" evidence="6">
    <location>
        <begin position="235"/>
        <end position="323"/>
    </location>
</feature>
<gene>
    <name evidence="8" type="primary">acrE</name>
    <name evidence="8" type="ORF">Poly30_21890</name>
</gene>
<evidence type="ECO:0000256" key="2">
    <source>
        <dbReference type="ARBA" id="ARBA00009477"/>
    </source>
</evidence>
<dbReference type="PANTHER" id="PTHR30158">
    <property type="entry name" value="ACRA/E-RELATED COMPONENT OF DRUG EFFLUX TRANSPORTER"/>
    <property type="match status" value="1"/>
</dbReference>
<keyword evidence="4" id="KW-1133">Transmembrane helix</keyword>
<evidence type="ECO:0000256" key="1">
    <source>
        <dbReference type="ARBA" id="ARBA00004196"/>
    </source>
</evidence>
<dbReference type="GO" id="GO:0005886">
    <property type="term" value="C:plasma membrane"/>
    <property type="evidence" value="ECO:0007669"/>
    <property type="project" value="TreeGrafter"/>
</dbReference>
<dbReference type="InterPro" id="IPR058627">
    <property type="entry name" value="MdtA-like_C"/>
</dbReference>
<dbReference type="Pfam" id="PF25944">
    <property type="entry name" value="Beta-barrel_RND"/>
    <property type="match status" value="1"/>
</dbReference>
<dbReference type="Pfam" id="PF25917">
    <property type="entry name" value="BSH_RND"/>
    <property type="match status" value="1"/>
</dbReference>
<keyword evidence="4" id="KW-0812">Transmembrane</keyword>
<dbReference type="OrthoDB" id="9816569at2"/>
<feature type="domain" description="Multidrug resistance protein MdtA-like C-terminal permuted SH3" evidence="7">
    <location>
        <begin position="329"/>
        <end position="389"/>
    </location>
</feature>
<dbReference type="NCBIfam" id="TIGR01730">
    <property type="entry name" value="RND_mfp"/>
    <property type="match status" value="1"/>
</dbReference>
<evidence type="ECO:0000256" key="4">
    <source>
        <dbReference type="SAM" id="Phobius"/>
    </source>
</evidence>
<evidence type="ECO:0000313" key="8">
    <source>
        <dbReference type="EMBL" id="QDV06674.1"/>
    </source>
</evidence>
<dbReference type="AlphaFoldDB" id="A0A518ERF7"/>
<evidence type="ECO:0000259" key="6">
    <source>
        <dbReference type="Pfam" id="PF25944"/>
    </source>
</evidence>
<dbReference type="InterPro" id="IPR058626">
    <property type="entry name" value="MdtA-like_b-barrel"/>
</dbReference>
<dbReference type="RefSeq" id="WP_145197061.1">
    <property type="nucleotide sequence ID" value="NZ_CP036434.1"/>
</dbReference>
<evidence type="ECO:0000259" key="5">
    <source>
        <dbReference type="Pfam" id="PF25917"/>
    </source>
</evidence>
<protein>
    <submittedName>
        <fullName evidence="8">Multidrug export protein AcrE</fullName>
    </submittedName>
</protein>
<keyword evidence="3" id="KW-0175">Coiled coil</keyword>
<evidence type="ECO:0000259" key="7">
    <source>
        <dbReference type="Pfam" id="PF25967"/>
    </source>
</evidence>
<dbReference type="Proteomes" id="UP000320390">
    <property type="component" value="Chromosome"/>
</dbReference>
<feature type="coiled-coil region" evidence="3">
    <location>
        <begin position="129"/>
        <end position="196"/>
    </location>
</feature>
<dbReference type="GO" id="GO:0030313">
    <property type="term" value="C:cell envelope"/>
    <property type="evidence" value="ECO:0007669"/>
    <property type="project" value="UniProtKB-SubCell"/>
</dbReference>
<keyword evidence="9" id="KW-1185">Reference proteome</keyword>
<comment type="subcellular location">
    <subcellularLocation>
        <location evidence="1">Cell envelope</location>
    </subcellularLocation>
</comment>
<dbReference type="InterPro" id="IPR058625">
    <property type="entry name" value="MdtA-like_BSH"/>
</dbReference>
<dbReference type="Gene3D" id="1.10.287.470">
    <property type="entry name" value="Helix hairpin bin"/>
    <property type="match status" value="1"/>
</dbReference>